<reference evidence="2 3" key="1">
    <citation type="submission" date="2016-07" db="EMBL/GenBank/DDBJ databases">
        <title>Pervasive Adenine N6-methylation of Active Genes in Fungi.</title>
        <authorList>
            <consortium name="DOE Joint Genome Institute"/>
            <person name="Mondo S.J."/>
            <person name="Dannebaum R.O."/>
            <person name="Kuo R.C."/>
            <person name="Labutti K."/>
            <person name="Haridas S."/>
            <person name="Kuo A."/>
            <person name="Salamov A."/>
            <person name="Ahrendt S.R."/>
            <person name="Lipzen A."/>
            <person name="Sullivan W."/>
            <person name="Andreopoulos W.B."/>
            <person name="Clum A."/>
            <person name="Lindquist E."/>
            <person name="Daum C."/>
            <person name="Ramamoorthy G.K."/>
            <person name="Gryganskyi A."/>
            <person name="Culley D."/>
            <person name="Magnuson J.K."/>
            <person name="James T.Y."/>
            <person name="O'Malley M.A."/>
            <person name="Stajich J.E."/>
            <person name="Spatafora J.W."/>
            <person name="Visel A."/>
            <person name="Grigoriev I.V."/>
        </authorList>
    </citation>
    <scope>NUCLEOTIDE SEQUENCE [LARGE SCALE GENOMIC DNA]</scope>
    <source>
        <strain evidence="2 3">NRRL 1336</strain>
    </source>
</reference>
<dbReference type="Proteomes" id="UP000193560">
    <property type="component" value="Unassembled WGS sequence"/>
</dbReference>
<keyword evidence="3" id="KW-1185">Reference proteome</keyword>
<evidence type="ECO:0000256" key="1">
    <source>
        <dbReference type="SAM" id="Phobius"/>
    </source>
</evidence>
<keyword evidence="1" id="KW-0812">Transmembrane</keyword>
<keyword evidence="1" id="KW-1133">Transmembrane helix</keyword>
<evidence type="ECO:0000313" key="3">
    <source>
        <dbReference type="Proteomes" id="UP000193560"/>
    </source>
</evidence>
<proteinExistence type="predicted"/>
<dbReference type="AlphaFoldDB" id="A0A1X2IX78"/>
<sequence>MWSICSIFADLIAIDKNEFLHICTRAAEHSGRVFVGKMCFEIAIGIMFECVHSSISERNCRCLSKDVTSKKKYKKTWIIYFNALHHIIIFTFILFEIVRAKCFLWSENGV</sequence>
<organism evidence="2 3">
    <name type="scientific">Absidia repens</name>
    <dbReference type="NCBI Taxonomy" id="90262"/>
    <lineage>
        <taxon>Eukaryota</taxon>
        <taxon>Fungi</taxon>
        <taxon>Fungi incertae sedis</taxon>
        <taxon>Mucoromycota</taxon>
        <taxon>Mucoromycotina</taxon>
        <taxon>Mucoromycetes</taxon>
        <taxon>Mucorales</taxon>
        <taxon>Cunninghamellaceae</taxon>
        <taxon>Absidia</taxon>
    </lineage>
</organism>
<evidence type="ECO:0000313" key="2">
    <source>
        <dbReference type="EMBL" id="ORZ23655.1"/>
    </source>
</evidence>
<protein>
    <submittedName>
        <fullName evidence="2">Uncharacterized protein</fullName>
    </submittedName>
</protein>
<accession>A0A1X2IX78</accession>
<feature type="transmembrane region" description="Helical" evidence="1">
    <location>
        <begin position="77"/>
        <end position="98"/>
    </location>
</feature>
<comment type="caution">
    <text evidence="2">The sequence shown here is derived from an EMBL/GenBank/DDBJ whole genome shotgun (WGS) entry which is preliminary data.</text>
</comment>
<dbReference type="EMBL" id="MCGE01000003">
    <property type="protein sequence ID" value="ORZ23655.1"/>
    <property type="molecule type" value="Genomic_DNA"/>
</dbReference>
<keyword evidence="1" id="KW-0472">Membrane</keyword>
<name>A0A1X2IX78_9FUNG</name>
<gene>
    <name evidence="2" type="ORF">BCR42DRAFT_405223</name>
</gene>